<evidence type="ECO:0000256" key="1">
    <source>
        <dbReference type="ARBA" id="ARBA00005863"/>
    </source>
</evidence>
<comment type="similarity">
    <text evidence="1">Belongs to the LovG family.</text>
</comment>
<evidence type="ECO:0000259" key="4">
    <source>
        <dbReference type="Pfam" id="PF03959"/>
    </source>
</evidence>
<dbReference type="GO" id="GO:0005634">
    <property type="term" value="C:nucleus"/>
    <property type="evidence" value="ECO:0007669"/>
    <property type="project" value="TreeGrafter"/>
</dbReference>
<evidence type="ECO:0000256" key="3">
    <source>
        <dbReference type="SAM" id="MobiDB-lite"/>
    </source>
</evidence>
<dbReference type="GO" id="GO:0044550">
    <property type="term" value="P:secondary metabolite biosynthetic process"/>
    <property type="evidence" value="ECO:0007669"/>
    <property type="project" value="TreeGrafter"/>
</dbReference>
<organism evidence="5 6">
    <name type="scientific">Colletotrichum tabaci</name>
    <dbReference type="NCBI Taxonomy" id="1209068"/>
    <lineage>
        <taxon>Eukaryota</taxon>
        <taxon>Fungi</taxon>
        <taxon>Dikarya</taxon>
        <taxon>Ascomycota</taxon>
        <taxon>Pezizomycotina</taxon>
        <taxon>Sordariomycetes</taxon>
        <taxon>Hypocreomycetidae</taxon>
        <taxon>Glomerellales</taxon>
        <taxon>Glomerellaceae</taxon>
        <taxon>Colletotrichum</taxon>
        <taxon>Colletotrichum destructivum species complex</taxon>
    </lineage>
</organism>
<evidence type="ECO:0000256" key="2">
    <source>
        <dbReference type="ARBA" id="ARBA00022801"/>
    </source>
</evidence>
<accession>A0AAV9TPU0</accession>
<reference evidence="5 6" key="1">
    <citation type="submission" date="2023-04" db="EMBL/GenBank/DDBJ databases">
        <title>Colletotrichum tabacum stain YC1 causing leaf anthracnose on Nicotiana tabacum(L.) cv.</title>
        <authorList>
            <person name="Ji Z."/>
            <person name="Wang M."/>
            <person name="Zhang J."/>
            <person name="Wang N."/>
            <person name="Zhou Z."/>
        </authorList>
    </citation>
    <scope>NUCLEOTIDE SEQUENCE [LARGE SCALE GENOMIC DNA]</scope>
    <source>
        <strain evidence="5 6">YC1</strain>
    </source>
</reference>
<dbReference type="Gene3D" id="3.40.50.1820">
    <property type="entry name" value="alpha/beta hydrolase"/>
    <property type="match status" value="1"/>
</dbReference>
<comment type="caution">
    <text evidence="5">The sequence shown here is derived from an EMBL/GenBank/DDBJ whole genome shotgun (WGS) entry which is preliminary data.</text>
</comment>
<proteinExistence type="inferred from homology"/>
<dbReference type="GO" id="GO:0005737">
    <property type="term" value="C:cytoplasm"/>
    <property type="evidence" value="ECO:0007669"/>
    <property type="project" value="TreeGrafter"/>
</dbReference>
<dbReference type="GO" id="GO:0016787">
    <property type="term" value="F:hydrolase activity"/>
    <property type="evidence" value="ECO:0007669"/>
    <property type="project" value="UniProtKB-KW"/>
</dbReference>
<evidence type="ECO:0000313" key="6">
    <source>
        <dbReference type="Proteomes" id="UP001327957"/>
    </source>
</evidence>
<name>A0AAV9TPU0_9PEZI</name>
<dbReference type="EMBL" id="JASAOK010000002">
    <property type="protein sequence ID" value="KAK6225586.1"/>
    <property type="molecule type" value="Genomic_DNA"/>
</dbReference>
<gene>
    <name evidence="5" type="ORF">QIS74_01633</name>
</gene>
<evidence type="ECO:0000313" key="5">
    <source>
        <dbReference type="EMBL" id="KAK6225586.1"/>
    </source>
</evidence>
<dbReference type="Pfam" id="PF03959">
    <property type="entry name" value="FSH1"/>
    <property type="match status" value="1"/>
</dbReference>
<sequence>MGVTKPQLTTPPSAPRALLCIHGSGGSANIFRVQTAKLRMALRHEFEFVYATAPFESEPGPGVLPLFRGMGPYRSWFLKDDGDKNTRVNRANDEEKPSAETSSVGGRLLAVNKPVQKVVEDWQKNNPQIPIVGVIAFSEGALVAALLIWQQQKGRLPWFPKMDVAMFICCYYTEEATDYIKTESPDDQKGILINVPSVHLQGQQDFALQGSRKLAATHFSPENADILEFQGGHHIPSRKGDIDEAARRFLNLYKNRKPKALSA</sequence>
<dbReference type="PANTHER" id="PTHR48070:SF3">
    <property type="entry name" value="ESTERASE DBAE-RELATED"/>
    <property type="match status" value="1"/>
</dbReference>
<dbReference type="InterPro" id="IPR005645">
    <property type="entry name" value="FSH-like_dom"/>
</dbReference>
<dbReference type="PANTHER" id="PTHR48070">
    <property type="entry name" value="ESTERASE OVCA2"/>
    <property type="match status" value="1"/>
</dbReference>
<dbReference type="InterPro" id="IPR050593">
    <property type="entry name" value="LovG"/>
</dbReference>
<protein>
    <submittedName>
        <fullName evidence="5">Oxidoreductase</fullName>
    </submittedName>
</protein>
<keyword evidence="2" id="KW-0378">Hydrolase</keyword>
<dbReference type="Proteomes" id="UP001327957">
    <property type="component" value="Unassembled WGS sequence"/>
</dbReference>
<feature type="domain" description="Serine hydrolase" evidence="4">
    <location>
        <begin position="16"/>
        <end position="242"/>
    </location>
</feature>
<dbReference type="InterPro" id="IPR029058">
    <property type="entry name" value="AB_hydrolase_fold"/>
</dbReference>
<feature type="region of interest" description="Disordered" evidence="3">
    <location>
        <begin position="84"/>
        <end position="104"/>
    </location>
</feature>
<dbReference type="SUPFAM" id="SSF53474">
    <property type="entry name" value="alpha/beta-Hydrolases"/>
    <property type="match status" value="1"/>
</dbReference>
<dbReference type="AlphaFoldDB" id="A0AAV9TPU0"/>
<feature type="compositionally biased region" description="Basic and acidic residues" evidence="3">
    <location>
        <begin position="84"/>
        <end position="98"/>
    </location>
</feature>
<keyword evidence="6" id="KW-1185">Reference proteome</keyword>